<dbReference type="Proteomes" id="UP000515154">
    <property type="component" value="Linkage group LG11"/>
</dbReference>
<dbReference type="GO" id="GO:0005737">
    <property type="term" value="C:cytoplasm"/>
    <property type="evidence" value="ECO:0007669"/>
    <property type="project" value="TreeGrafter"/>
</dbReference>
<feature type="compositionally biased region" description="Polar residues" evidence="3">
    <location>
        <begin position="789"/>
        <end position="807"/>
    </location>
</feature>
<name>A0A7E6F7N9_9MOLL</name>
<dbReference type="PANTHER" id="PTHR10063">
    <property type="entry name" value="TUBERIN"/>
    <property type="match status" value="1"/>
</dbReference>
<evidence type="ECO:0000256" key="1">
    <source>
        <dbReference type="ARBA" id="ARBA00022468"/>
    </source>
</evidence>
<keyword evidence="5" id="KW-1185">Reference proteome</keyword>
<dbReference type="SUPFAM" id="SSF111347">
    <property type="entry name" value="Rap/Ran-GAP"/>
    <property type="match status" value="1"/>
</dbReference>
<feature type="compositionally biased region" description="Low complexity" evidence="3">
    <location>
        <begin position="2026"/>
        <end position="2047"/>
    </location>
</feature>
<gene>
    <name evidence="6" type="primary">LOC115217392</name>
</gene>
<evidence type="ECO:0000256" key="3">
    <source>
        <dbReference type="SAM" id="MobiDB-lite"/>
    </source>
</evidence>
<feature type="compositionally biased region" description="Polar residues" evidence="3">
    <location>
        <begin position="2010"/>
        <end position="2021"/>
    </location>
</feature>
<dbReference type="GO" id="GO:0005096">
    <property type="term" value="F:GTPase activator activity"/>
    <property type="evidence" value="ECO:0007669"/>
    <property type="project" value="UniProtKB-KW"/>
</dbReference>
<feature type="compositionally biased region" description="Polar residues" evidence="3">
    <location>
        <begin position="942"/>
        <end position="966"/>
    </location>
</feature>
<dbReference type="GO" id="GO:0005634">
    <property type="term" value="C:nucleus"/>
    <property type="evidence" value="ECO:0007669"/>
    <property type="project" value="InterPro"/>
</dbReference>
<organism evidence="5 6">
    <name type="scientific">Octopus sinensis</name>
    <name type="common">East Asian common octopus</name>
    <dbReference type="NCBI Taxonomy" id="2607531"/>
    <lineage>
        <taxon>Eukaryota</taxon>
        <taxon>Metazoa</taxon>
        <taxon>Spiralia</taxon>
        <taxon>Lophotrochozoa</taxon>
        <taxon>Mollusca</taxon>
        <taxon>Cephalopoda</taxon>
        <taxon>Coleoidea</taxon>
        <taxon>Octopodiformes</taxon>
        <taxon>Octopoda</taxon>
        <taxon>Incirrata</taxon>
        <taxon>Octopodidae</taxon>
        <taxon>Octopus</taxon>
    </lineage>
</organism>
<dbReference type="InterPro" id="IPR035974">
    <property type="entry name" value="Rap/Ran-GAP_sf"/>
</dbReference>
<keyword evidence="2" id="KW-0597">Phosphoprotein</keyword>
<evidence type="ECO:0000259" key="4">
    <source>
        <dbReference type="PROSITE" id="PS50085"/>
    </source>
</evidence>
<feature type="domain" description="Rap-GAP" evidence="4">
    <location>
        <begin position="1774"/>
        <end position="1981"/>
    </location>
</feature>
<sequence length="2108" mass="235174">MSALYMFRKAAHGDIKKSAQKVLDNKKDPPTRLKHLRVLLDYYDIQEQKGFFEENFSHIYYIFYDVFVNVETELKQRASKSHREELEAILQIFEKILVLLPEKIHKKWMFHNIGRIMKKLLHPKNGLKLRREGMRLFIIWYQILQENASEECHNVFLYLVPGLSCTSLEDVYSRMGFNDNNNDLGVVSPGEISPILPAVGEKLPENTTKFFLDAFLAYLVSEVIKVEWLNKSMRETSFVFLFDKFKSSYLKWLLPDFDFSRSIYDPPLELPKNRRMQDLKSQDRPLNISECRDSFVRWLSTFVISTKRTENTMTKGLSCSLLTEQSHQTEVETCAVSEPKADSDQLVPGSAASTLSTGSQCTDNSTNSSIYNEDHSLSEYEIVKSVLFSTRENVNVVHEAFRQALLFSFNHALAMRRVIAVYKDWFQQHAEELPVFMQEPVDEGQGCGLREDNTELNQHSLSDIMEEDESPASSNSRLPLVNDLPDKSHLRNASYLGAIQELADRGEQQNYDVRAGLQKVLQVFITNAANIFLLEAEDDGNLLLEQVDLCKRVLNIYRHIILNIQLAPKTWEQTLLVLLCVTSGVLKKSPPTDRFRTLGGKLVQPIFQTLIVTWIKANLSVYISADLWHQLLDVLSSLTSWDELIKEWSKTINTLTRVLARQVYNLDMHDLPLDRLTEQKEKKRRGKIQDPLMSCSVWNDLNTTPVQRATHPIPNTTEGPSRSKSSEQNVSRACITSDSGLPRAPSVSSSTPDTPFDRGKFKSEGAGGLKSRTELHKQRSLSGEPSPCHSRTASVASDSMIRSSSEGNLADPRELAERLKGASCQSDQKEISITDNEDFHTAAAAGRRTSLSGGEDQDHEVAVITTTTTTTMTTTTTAATTTTTTTTTTSSSSSTTVIHEIEGSDSSTGNGSENITCTALLPSTDSMLDAISLEKSDLENSGRLSRTPSIMSIHSKSDSRSQSPTSELAVELNPKDSPTPDRDSLHIDVVAGSGADEGPINRESIAGVDNFEEYKSVLAGGYIMGWTPDVAVVLWRRMLGVLGNVNEIESTEIHTSVYKCLQGLMETMIKMRENLGVTLDNQCSPAPPELIPPLAIFSSWLFECLQLPNRYKNSKLIAYQLLCQMFVRRDNTFLPLDSLTHFYQALHLGLVSQEQDMVNVLVKHCGPWFFSAPLPGSTLLILDSIHAAGTIISSSDPEVPKTEAVALLGALICFPNHFGDLRVLQPKTLVCTQIAANEFKDLIVDQLLKAGKLDSVSSARCIALSSLGIFLYEELVHGTLHPKIKEAINVLLGALKCSTKMVAKVASDMLMLLCDHVDTFLSYLPDLPKKIIEAIALTVTEIMPSPDQPCNEDQKRLLESMLFTTVEWCMQMPMHLLLEPTENEKPLLHKVFQVLNAAVTGQTTASLSRGSHSFSDFVSEMDMDREALLGSTSGSKLFPAESVENTNVENPKGLCPFEAPVKQETDILKLAAKTLMTHLVNHLSHFPMGDGAAKLSSCVQEHHDLPEFCDNDLKPEIFQATNVQFFVLNHQSLISFVELPALSDSSGRSVTAGLTTAKTVCRVIIRDLSGKYCWENSVLYGPPWYQKDPTPQVKKVESPLVNGPSNMQFSSVKMEAEPHTNQENCDSKPQDLRPPHPEVVELPEGHTPDLDNLDQLLRYIGYASPECLLMPGVPLNIAAPIPEKLSTQAEEMMTNLVLQQKEAELDYYYQHKSDPRRTEERPMVANPQMTTEIKDPVSPFQISRSLLDQMGLLSWERRCHFDLLKKSDKLLRELKNLDSQKCRDTHKVAVIYVAEGQEDKHSILANCGGSKAYEDFVSGLGWEVDLEQHVGFLGGLQQNKTTGETAPYYANSTCEVIYHVSTRMPTGNDAAMHIKMRHLGNDEVHIVWSEHSRDYRRNIIPTEFGDILIIIYPLPNGLFRIHINKKPDIHFGPLFDGAIVNSKVLPCLVRATAINASRTKRALMPLYHSHYEERAKCLGNIIQKHIELTMFEDFAANVFAPVFPDTSATVDQPTSATTANAADTPAISSSNSSAKLSSASFSPSQVSARQSRETDADCSCLPGSDSVFETAETFVKSTAKRLSLKRKCSISRVPTSTPPGSPTVYVRK</sequence>
<dbReference type="InterPro" id="IPR000331">
    <property type="entry name" value="Rap/Ran_GAP_dom"/>
</dbReference>
<feature type="region of interest" description="Disordered" evidence="3">
    <location>
        <begin position="705"/>
        <end position="812"/>
    </location>
</feature>
<accession>A0A7E6F7N9</accession>
<dbReference type="InterPro" id="IPR027107">
    <property type="entry name" value="Tuberin/Ral-act_asu"/>
</dbReference>
<dbReference type="InterPro" id="IPR016024">
    <property type="entry name" value="ARM-type_fold"/>
</dbReference>
<proteinExistence type="predicted"/>
<dbReference type="SUPFAM" id="SSF48371">
    <property type="entry name" value="ARM repeat"/>
    <property type="match status" value="1"/>
</dbReference>
<dbReference type="PANTHER" id="PTHR10063:SF11">
    <property type="entry name" value="RHO GTPASE-ACTIVATING PROTEIN CG5521-RELATED"/>
    <property type="match status" value="1"/>
</dbReference>
<dbReference type="RefSeq" id="XP_036363518.1">
    <property type="nucleotide sequence ID" value="XM_036507625.1"/>
</dbReference>
<protein>
    <submittedName>
        <fullName evidence="6">Ral GTPase-activating protein subunit alpha-1 isoform X1</fullName>
    </submittedName>
</protein>
<evidence type="ECO:0000256" key="2">
    <source>
        <dbReference type="ARBA" id="ARBA00022553"/>
    </source>
</evidence>
<dbReference type="KEGG" id="osn:115217392"/>
<dbReference type="InterPro" id="IPR046859">
    <property type="entry name" value="RGPA/RALGAPB_N"/>
</dbReference>
<dbReference type="PROSITE" id="PS50085">
    <property type="entry name" value="RAPGAP"/>
    <property type="match status" value="1"/>
</dbReference>
<dbReference type="Pfam" id="PF02145">
    <property type="entry name" value="Rap_GAP"/>
    <property type="match status" value="1"/>
</dbReference>
<feature type="compositionally biased region" description="Polar residues" evidence="3">
    <location>
        <begin position="351"/>
        <end position="365"/>
    </location>
</feature>
<feature type="compositionally biased region" description="Low complexity" evidence="3">
    <location>
        <begin position="875"/>
        <end position="896"/>
    </location>
</feature>
<dbReference type="Pfam" id="PF20412">
    <property type="entry name" value="RALGAPB_N"/>
    <property type="match status" value="1"/>
</dbReference>
<feature type="region of interest" description="Disordered" evidence="3">
    <location>
        <begin position="2010"/>
        <end position="2065"/>
    </location>
</feature>
<reference evidence="6" key="1">
    <citation type="submission" date="2025-08" db="UniProtKB">
        <authorList>
            <consortium name="RefSeq"/>
        </authorList>
    </citation>
    <scope>IDENTIFICATION</scope>
</reference>
<feature type="region of interest" description="Disordered" evidence="3">
    <location>
        <begin position="337"/>
        <end position="365"/>
    </location>
</feature>
<feature type="region of interest" description="Disordered" evidence="3">
    <location>
        <begin position="875"/>
        <end position="897"/>
    </location>
</feature>
<evidence type="ECO:0000313" key="5">
    <source>
        <dbReference type="Proteomes" id="UP000515154"/>
    </source>
</evidence>
<feature type="region of interest" description="Disordered" evidence="3">
    <location>
        <begin position="2089"/>
        <end position="2108"/>
    </location>
</feature>
<evidence type="ECO:0000313" key="6">
    <source>
        <dbReference type="RefSeq" id="XP_036363518.1"/>
    </source>
</evidence>
<feature type="region of interest" description="Disordered" evidence="3">
    <location>
        <begin position="939"/>
        <end position="984"/>
    </location>
</feature>
<dbReference type="Gene3D" id="3.40.50.11210">
    <property type="entry name" value="Rap/Ran-GAP"/>
    <property type="match status" value="1"/>
</dbReference>
<feature type="compositionally biased region" description="Polar residues" evidence="3">
    <location>
        <begin position="705"/>
        <end position="739"/>
    </location>
</feature>
<dbReference type="GO" id="GO:0051056">
    <property type="term" value="P:regulation of small GTPase mediated signal transduction"/>
    <property type="evidence" value="ECO:0007669"/>
    <property type="project" value="InterPro"/>
</dbReference>
<dbReference type="FunFam" id="3.40.50.11210:FF:000001">
    <property type="entry name" value="Ral GTPase-activating protein subunit alpha-1 isoform 1"/>
    <property type="match status" value="1"/>
</dbReference>
<keyword evidence="1" id="KW-0343">GTPase activation</keyword>